<dbReference type="InterPro" id="IPR038020">
    <property type="entry name" value="MbtH-like_sf"/>
</dbReference>
<dbReference type="GO" id="GO:0005829">
    <property type="term" value="C:cytosol"/>
    <property type="evidence" value="ECO:0007669"/>
    <property type="project" value="TreeGrafter"/>
</dbReference>
<dbReference type="SUPFAM" id="SSF160582">
    <property type="entry name" value="MbtH-like"/>
    <property type="match status" value="1"/>
</dbReference>
<dbReference type="InterPro" id="IPR005153">
    <property type="entry name" value="MbtH-like_dom"/>
</dbReference>
<dbReference type="Proteomes" id="UP000050266">
    <property type="component" value="Unassembled WGS sequence"/>
</dbReference>
<sequence length="73" mass="8377">MDSKSMYDVVINQQEQYSLWNNDRPVPGGWTSIGVTGPRDFCFDWIQSNWLDQRPKFLRDNIALTKALSVGGL</sequence>
<dbReference type="OrthoDB" id="7584480at2"/>
<protein>
    <submittedName>
        <fullName evidence="1">MbtH-like protein</fullName>
    </submittedName>
</protein>
<dbReference type="Pfam" id="PF03621">
    <property type="entry name" value="MbtH"/>
    <property type="match status" value="1"/>
</dbReference>
<evidence type="ECO:0000313" key="2">
    <source>
        <dbReference type="Proteomes" id="UP000050266"/>
    </source>
</evidence>
<organism evidence="1 2">
    <name type="scientific">Pseudomonas amygdali pv. ulmi</name>
    <dbReference type="NCBI Taxonomy" id="251720"/>
    <lineage>
        <taxon>Bacteria</taxon>
        <taxon>Pseudomonadati</taxon>
        <taxon>Pseudomonadota</taxon>
        <taxon>Gammaproteobacteria</taxon>
        <taxon>Pseudomonadales</taxon>
        <taxon>Pseudomonadaceae</taxon>
        <taxon>Pseudomonas</taxon>
        <taxon>Pseudomonas amygdali</taxon>
    </lineage>
</organism>
<gene>
    <name evidence="1" type="ORF">ALO41_00425</name>
</gene>
<dbReference type="PANTHER" id="PTHR38444">
    <property type="entry name" value="ENTEROBACTIN BIOSYNTHESIS PROTEIN YBDZ"/>
    <property type="match status" value="1"/>
</dbReference>
<dbReference type="PANTHER" id="PTHR38444:SF1">
    <property type="entry name" value="ENTEROBACTIN BIOSYNTHESIS PROTEIN YBDZ"/>
    <property type="match status" value="1"/>
</dbReference>
<dbReference type="RefSeq" id="WP_057434491.1">
    <property type="nucleotide sequence ID" value="NZ_LIHQ01000009.1"/>
</dbReference>
<dbReference type="PATRIC" id="fig|251720.4.peg.556"/>
<dbReference type="GO" id="GO:0019290">
    <property type="term" value="P:siderophore biosynthetic process"/>
    <property type="evidence" value="ECO:0007669"/>
    <property type="project" value="TreeGrafter"/>
</dbReference>
<evidence type="ECO:0000313" key="1">
    <source>
        <dbReference type="EMBL" id="KPZ05051.1"/>
    </source>
</evidence>
<dbReference type="Gene3D" id="3.90.820.10">
    <property type="entry name" value="Structural Genomics, Unknown Function 30-nov-00 1gh9 Mol_id"/>
    <property type="match status" value="1"/>
</dbReference>
<accession>A0A0Q0CAQ4</accession>
<dbReference type="GeneID" id="77280980"/>
<dbReference type="EMBL" id="LJRQ01000449">
    <property type="protein sequence ID" value="KPZ05051.1"/>
    <property type="molecule type" value="Genomic_DNA"/>
</dbReference>
<proteinExistence type="predicted"/>
<name>A0A0Q0CAQ4_PSEA0</name>
<comment type="caution">
    <text evidence="1">The sequence shown here is derived from an EMBL/GenBank/DDBJ whole genome shotgun (WGS) entry which is preliminary data.</text>
</comment>
<dbReference type="SMART" id="SM00923">
    <property type="entry name" value="MbtH"/>
    <property type="match status" value="1"/>
</dbReference>
<dbReference type="AlphaFoldDB" id="A0A0Q0CAQ4"/>
<reference evidence="1 2" key="1">
    <citation type="submission" date="2015-09" db="EMBL/GenBank/DDBJ databases">
        <title>Genome announcement of multiple Pseudomonas syringae strains.</title>
        <authorList>
            <person name="Thakur S."/>
            <person name="Wang P.W."/>
            <person name="Gong Y."/>
            <person name="Weir B.S."/>
            <person name="Guttman D.S."/>
        </authorList>
    </citation>
    <scope>NUCLEOTIDE SEQUENCE [LARGE SCALE GENOMIC DNA]</scope>
    <source>
        <strain evidence="1 2">ICMP3962</strain>
    </source>
</reference>
<dbReference type="InterPro" id="IPR037407">
    <property type="entry name" value="MLP_fam"/>
</dbReference>